<dbReference type="PANTHER" id="PTHR40053:SF1">
    <property type="entry name" value="SPORULATION-CONTROL PROTEIN SPO0M"/>
    <property type="match status" value="1"/>
</dbReference>
<dbReference type="Proteomes" id="UP000678228">
    <property type="component" value="Unassembled WGS sequence"/>
</dbReference>
<organism evidence="1 2">
    <name type="scientific">Halalkalibacter suaedae</name>
    <dbReference type="NCBI Taxonomy" id="2822140"/>
    <lineage>
        <taxon>Bacteria</taxon>
        <taxon>Bacillati</taxon>
        <taxon>Bacillota</taxon>
        <taxon>Bacilli</taxon>
        <taxon>Bacillales</taxon>
        <taxon>Bacillaceae</taxon>
        <taxon>Halalkalibacter</taxon>
    </lineage>
</organism>
<dbReference type="PANTHER" id="PTHR40053">
    <property type="entry name" value="SPORULATION-CONTROL PROTEIN SPO0M"/>
    <property type="match status" value="1"/>
</dbReference>
<comment type="caution">
    <text evidence="1">The sequence shown here is derived from an EMBL/GenBank/DDBJ whole genome shotgun (WGS) entry which is preliminary data.</text>
</comment>
<sequence>MIKKYLSRLGVGSAKVDLILPKKTYRPGENIKGCLKIIGGTIQQQVSRIDSDLVLINQTKGTEKVVGFKTILSKRQINSTEEHEILFAFKVPPEVPVSSDEISYRFDTKLTFNKGVESMDCDIIKIL</sequence>
<dbReference type="Pfam" id="PF07070">
    <property type="entry name" value="Spo0M"/>
    <property type="match status" value="1"/>
</dbReference>
<gene>
    <name evidence="1" type="ORF">J7W16_03395</name>
</gene>
<name>A0A940WPC2_9BACI</name>
<protein>
    <submittedName>
        <fullName evidence="1">Sporulation protein</fullName>
    </submittedName>
</protein>
<keyword evidence="2" id="KW-1185">Reference proteome</keyword>
<evidence type="ECO:0000313" key="2">
    <source>
        <dbReference type="Proteomes" id="UP000678228"/>
    </source>
</evidence>
<dbReference type="InterPro" id="IPR009776">
    <property type="entry name" value="Spore_0_M"/>
</dbReference>
<reference evidence="1" key="1">
    <citation type="submission" date="2021-03" db="EMBL/GenBank/DDBJ databases">
        <title>Bacillus suaedae sp. nov., isolated from Suaeda aralocaspica.</title>
        <authorList>
            <person name="Lei R.F.R."/>
        </authorList>
    </citation>
    <scope>NUCLEOTIDE SEQUENCE</scope>
    <source>
        <strain evidence="1">YZJH907-2</strain>
    </source>
</reference>
<evidence type="ECO:0000313" key="1">
    <source>
        <dbReference type="EMBL" id="MBP3950164.1"/>
    </source>
</evidence>
<accession>A0A940WPC2</accession>
<proteinExistence type="predicted"/>
<dbReference type="AlphaFoldDB" id="A0A940WPC2"/>
<dbReference type="EMBL" id="JAGKSQ010000001">
    <property type="protein sequence ID" value="MBP3950164.1"/>
    <property type="molecule type" value="Genomic_DNA"/>
</dbReference>